<accession>A0A510V8H4</accession>
<proteinExistence type="predicted"/>
<evidence type="ECO:0000313" key="1">
    <source>
        <dbReference type="EMBL" id="GEK23167.1"/>
    </source>
</evidence>
<keyword evidence="2" id="KW-1185">Reference proteome</keyword>
<protein>
    <submittedName>
        <fullName evidence="1">Uncharacterized protein</fullName>
    </submittedName>
</protein>
<dbReference type="AlphaFoldDB" id="A0A510V8H4"/>
<gene>
    <name evidence="1" type="ORF">CXY01_36870</name>
</gene>
<organism evidence="1 2">
    <name type="scientific">Cellulomonas xylanilytica</name>
    <dbReference type="NCBI Taxonomy" id="233583"/>
    <lineage>
        <taxon>Bacteria</taxon>
        <taxon>Bacillati</taxon>
        <taxon>Actinomycetota</taxon>
        <taxon>Actinomycetes</taxon>
        <taxon>Micrococcales</taxon>
        <taxon>Cellulomonadaceae</taxon>
        <taxon>Cellulomonas</taxon>
    </lineage>
</organism>
<comment type="caution">
    <text evidence="1">The sequence shown here is derived from an EMBL/GenBank/DDBJ whole genome shotgun (WGS) entry which is preliminary data.</text>
</comment>
<evidence type="ECO:0000313" key="2">
    <source>
        <dbReference type="Proteomes" id="UP000321118"/>
    </source>
</evidence>
<dbReference type="RefSeq" id="WP_146930481.1">
    <property type="nucleotide sequence ID" value="NZ_BJUB01000013.1"/>
</dbReference>
<reference evidence="1 2" key="1">
    <citation type="submission" date="2019-07" db="EMBL/GenBank/DDBJ databases">
        <title>Whole genome shotgun sequence of Cellulomonas xylanilytica NBRC 101102.</title>
        <authorList>
            <person name="Hosoyama A."/>
            <person name="Uohara A."/>
            <person name="Ohji S."/>
            <person name="Ichikawa N."/>
        </authorList>
    </citation>
    <scope>NUCLEOTIDE SEQUENCE [LARGE SCALE GENOMIC DNA]</scope>
    <source>
        <strain evidence="1 2">NBRC 101102</strain>
    </source>
</reference>
<dbReference type="Proteomes" id="UP000321118">
    <property type="component" value="Unassembled WGS sequence"/>
</dbReference>
<name>A0A510V8H4_9CELL</name>
<sequence>MDPVARAENRVADLRALLHDFREARNRAPALTSPADAVGARGTWTGTAADRLHRENLAPMSGSLPRDLDRAEDAILGEIAHAERAARTARDRATNEPA</sequence>
<dbReference type="OrthoDB" id="4829335at2"/>
<dbReference type="EMBL" id="BJUB01000013">
    <property type="protein sequence ID" value="GEK23167.1"/>
    <property type="molecule type" value="Genomic_DNA"/>
</dbReference>